<feature type="transmembrane region" description="Helical" evidence="7">
    <location>
        <begin position="77"/>
        <end position="94"/>
    </location>
</feature>
<feature type="transmembrane region" description="Helical" evidence="7">
    <location>
        <begin position="163"/>
        <end position="186"/>
    </location>
</feature>
<dbReference type="EMBL" id="FNAP01000004">
    <property type="protein sequence ID" value="SDE17811.1"/>
    <property type="molecule type" value="Genomic_DNA"/>
</dbReference>
<dbReference type="Proteomes" id="UP000199412">
    <property type="component" value="Unassembled WGS sequence"/>
</dbReference>
<dbReference type="PROSITE" id="PS50850">
    <property type="entry name" value="MFS"/>
    <property type="match status" value="1"/>
</dbReference>
<dbReference type="InterPro" id="IPR020846">
    <property type="entry name" value="MFS_dom"/>
</dbReference>
<dbReference type="Pfam" id="PF07690">
    <property type="entry name" value="MFS_1"/>
    <property type="match status" value="1"/>
</dbReference>
<feature type="transmembrane region" description="Helical" evidence="7">
    <location>
        <begin position="21"/>
        <end position="38"/>
    </location>
</feature>
<dbReference type="Gene3D" id="1.20.1250.20">
    <property type="entry name" value="MFS general substrate transporter like domains"/>
    <property type="match status" value="2"/>
</dbReference>
<dbReference type="GO" id="GO:0022857">
    <property type="term" value="F:transmembrane transporter activity"/>
    <property type="evidence" value="ECO:0007669"/>
    <property type="project" value="InterPro"/>
</dbReference>
<dbReference type="STRING" id="69960.SAMN05421720_10473"/>
<evidence type="ECO:0000256" key="4">
    <source>
        <dbReference type="ARBA" id="ARBA00022692"/>
    </source>
</evidence>
<feature type="transmembrane region" description="Helical" evidence="7">
    <location>
        <begin position="340"/>
        <end position="359"/>
    </location>
</feature>
<dbReference type="InterPro" id="IPR050171">
    <property type="entry name" value="MFS_Transporters"/>
</dbReference>
<protein>
    <submittedName>
        <fullName evidence="9">Predicted arabinose efflux permease, MFS family</fullName>
    </submittedName>
</protein>
<dbReference type="OrthoDB" id="8524807at2"/>
<dbReference type="InterPro" id="IPR036259">
    <property type="entry name" value="MFS_trans_sf"/>
</dbReference>
<keyword evidence="10" id="KW-1185">Reference proteome</keyword>
<accession>A0A1G7ASP6</accession>
<evidence type="ECO:0000256" key="1">
    <source>
        <dbReference type="ARBA" id="ARBA00004651"/>
    </source>
</evidence>
<evidence type="ECO:0000256" key="2">
    <source>
        <dbReference type="ARBA" id="ARBA00022448"/>
    </source>
</evidence>
<feature type="transmembrane region" description="Helical" evidence="7">
    <location>
        <begin position="44"/>
        <end position="65"/>
    </location>
</feature>
<dbReference type="InterPro" id="IPR011701">
    <property type="entry name" value="MFS"/>
</dbReference>
<dbReference type="RefSeq" id="WP_092784284.1">
    <property type="nucleotide sequence ID" value="NZ_FNAP01000004.1"/>
</dbReference>
<evidence type="ECO:0000313" key="10">
    <source>
        <dbReference type="Proteomes" id="UP000199412"/>
    </source>
</evidence>
<comment type="subcellular location">
    <subcellularLocation>
        <location evidence="1">Cell membrane</location>
        <topology evidence="1">Multi-pass membrane protein</topology>
    </subcellularLocation>
</comment>
<feature type="transmembrane region" description="Helical" evidence="7">
    <location>
        <begin position="134"/>
        <end position="157"/>
    </location>
</feature>
<keyword evidence="5 7" id="KW-1133">Transmembrane helix</keyword>
<gene>
    <name evidence="9" type="ORF">SAMN05421720_10473</name>
</gene>
<feature type="transmembrane region" description="Helical" evidence="7">
    <location>
        <begin position="245"/>
        <end position="265"/>
    </location>
</feature>
<evidence type="ECO:0000256" key="7">
    <source>
        <dbReference type="SAM" id="Phobius"/>
    </source>
</evidence>
<evidence type="ECO:0000256" key="5">
    <source>
        <dbReference type="ARBA" id="ARBA00022989"/>
    </source>
</evidence>
<proteinExistence type="predicted"/>
<dbReference type="GO" id="GO:0005886">
    <property type="term" value="C:plasma membrane"/>
    <property type="evidence" value="ECO:0007669"/>
    <property type="project" value="UniProtKB-SubCell"/>
</dbReference>
<keyword evidence="3" id="KW-1003">Cell membrane</keyword>
<dbReference type="SUPFAM" id="SSF103473">
    <property type="entry name" value="MFS general substrate transporter"/>
    <property type="match status" value="1"/>
</dbReference>
<name>A0A1G7ASP6_9PROT</name>
<keyword evidence="2" id="KW-0813">Transport</keyword>
<feature type="transmembrane region" description="Helical" evidence="7">
    <location>
        <begin position="100"/>
        <end position="122"/>
    </location>
</feature>
<evidence type="ECO:0000256" key="3">
    <source>
        <dbReference type="ARBA" id="ARBA00022475"/>
    </source>
</evidence>
<dbReference type="PANTHER" id="PTHR23517">
    <property type="entry name" value="RESISTANCE PROTEIN MDTM, PUTATIVE-RELATED-RELATED"/>
    <property type="match status" value="1"/>
</dbReference>
<dbReference type="AlphaFoldDB" id="A0A1G7ASP6"/>
<reference evidence="9 10" key="1">
    <citation type="submission" date="2016-10" db="EMBL/GenBank/DDBJ databases">
        <authorList>
            <person name="de Groot N.N."/>
        </authorList>
    </citation>
    <scope>NUCLEOTIDE SEQUENCE [LARGE SCALE GENOMIC DNA]</scope>
    <source>
        <strain evidence="9 10">ATCC 700224</strain>
    </source>
</reference>
<organism evidence="9 10">
    <name type="scientific">Rhodospira trueperi</name>
    <dbReference type="NCBI Taxonomy" id="69960"/>
    <lineage>
        <taxon>Bacteria</taxon>
        <taxon>Pseudomonadati</taxon>
        <taxon>Pseudomonadota</taxon>
        <taxon>Alphaproteobacteria</taxon>
        <taxon>Rhodospirillales</taxon>
        <taxon>Rhodospirillaceae</taxon>
        <taxon>Rhodospira</taxon>
    </lineage>
</organism>
<keyword evidence="6 7" id="KW-0472">Membrane</keyword>
<evidence type="ECO:0000259" key="8">
    <source>
        <dbReference type="PROSITE" id="PS50850"/>
    </source>
</evidence>
<feature type="transmembrane region" description="Helical" evidence="7">
    <location>
        <begin position="365"/>
        <end position="382"/>
    </location>
</feature>
<dbReference type="PANTHER" id="PTHR23517:SF2">
    <property type="entry name" value="MULTIDRUG RESISTANCE PROTEIN MDTH"/>
    <property type="match status" value="1"/>
</dbReference>
<evidence type="ECO:0000256" key="6">
    <source>
        <dbReference type="ARBA" id="ARBA00023136"/>
    </source>
</evidence>
<feature type="domain" description="Major facilitator superfamily (MFS) profile" evidence="8">
    <location>
        <begin position="4"/>
        <end position="389"/>
    </location>
</feature>
<sequence>MTPVQARTALGFSCVGHSISHVFEPIFYVVALVLPTVFDISYEVALSLILAGKLLFGIAAPFAGWLGDRWSSTGMMAAYFLGIGASAMWAGLAGGPLEMAVALGFLGLFGSIYHPVGIAWLVRNAVNRGKALGVNGAFGGFGPAIGGLMAGVLIDALGWRSAFLIPGALTLVIGFVFLWLVWRGVIIETKTDARSDPPPDKRDTARVYVIIAMTMLVGGIIYQATQASMPKVFDERLGGLFGEGASGVGVAVMVVYGIAGLFQIITGHLADRYPLKVVYVSMYILQAPFLALAATATGLPLLMVMLMMVSFNIGALPAENSLLAKYTPPSWRSTAYGMKFVLAFGISGLAVPLVAWIRATTGDFAVLYLLLAVLATLVIFVGSRLPRERPAPAAEPAPAE</sequence>
<keyword evidence="4 7" id="KW-0812">Transmembrane</keyword>
<feature type="transmembrane region" description="Helical" evidence="7">
    <location>
        <begin position="207"/>
        <end position="225"/>
    </location>
</feature>
<evidence type="ECO:0000313" key="9">
    <source>
        <dbReference type="EMBL" id="SDE17811.1"/>
    </source>
</evidence>